<dbReference type="EMBL" id="JAUJYW010000004">
    <property type="protein sequence ID" value="MDN8599750.1"/>
    <property type="molecule type" value="Genomic_DNA"/>
</dbReference>
<dbReference type="Pfam" id="PF11682">
    <property type="entry name" value="Zn_ribbon_11"/>
    <property type="match status" value="1"/>
</dbReference>
<accession>A0ABT8PUA1</accession>
<keyword evidence="3" id="KW-1185">Reference proteome</keyword>
<sequence length="44" mass="5086">MTPRSNCVWCGDHYQGVKLCPRCQTGIYSIEEANWQINYCCRTG</sequence>
<organism evidence="2 3">
    <name type="scientific">Citrobacter enshiensis</name>
    <dbReference type="NCBI Taxonomy" id="2971264"/>
    <lineage>
        <taxon>Bacteria</taxon>
        <taxon>Pseudomonadati</taxon>
        <taxon>Pseudomonadota</taxon>
        <taxon>Gammaproteobacteria</taxon>
        <taxon>Enterobacterales</taxon>
        <taxon>Enterobacteriaceae</taxon>
        <taxon>Citrobacter</taxon>
    </lineage>
</organism>
<comment type="caution">
    <text evidence="2">The sequence shown here is derived from an EMBL/GenBank/DDBJ whole genome shotgun (WGS) entry which is preliminary data.</text>
</comment>
<dbReference type="InterPro" id="IPR021696">
    <property type="entry name" value="DUF3279"/>
</dbReference>
<dbReference type="RefSeq" id="WP_301698568.1">
    <property type="nucleotide sequence ID" value="NZ_JAUJYW010000004.1"/>
</dbReference>
<proteinExistence type="predicted"/>
<reference evidence="2 3" key="1">
    <citation type="submission" date="2023-07" db="EMBL/GenBank/DDBJ databases">
        <title>Citrobacter selenititolerans sp. nov., isolated from seleniferous soil.</title>
        <authorList>
            <person name="Zhang S."/>
            <person name="Li K."/>
            <person name="Peng J."/>
            <person name="Wang H."/>
            <person name="Sun J."/>
            <person name="Guo Y."/>
        </authorList>
    </citation>
    <scope>NUCLEOTIDE SEQUENCE [LARGE SCALE GENOMIC DNA]</scope>
    <source>
        <strain evidence="2 3">S2-9</strain>
    </source>
</reference>
<name>A0ABT8PUA1_9ENTR</name>
<evidence type="ECO:0000313" key="2">
    <source>
        <dbReference type="EMBL" id="MDN8599750.1"/>
    </source>
</evidence>
<feature type="domain" description="DUF3279" evidence="1">
    <location>
        <begin position="7"/>
        <end position="36"/>
    </location>
</feature>
<gene>
    <name evidence="2" type="ORF">Q0A17_10045</name>
</gene>
<dbReference type="Proteomes" id="UP001174867">
    <property type="component" value="Unassembled WGS sequence"/>
</dbReference>
<protein>
    <submittedName>
        <fullName evidence="2">Zinc ribbon protein</fullName>
    </submittedName>
</protein>
<evidence type="ECO:0000259" key="1">
    <source>
        <dbReference type="Pfam" id="PF11682"/>
    </source>
</evidence>
<evidence type="ECO:0000313" key="3">
    <source>
        <dbReference type="Proteomes" id="UP001174867"/>
    </source>
</evidence>